<dbReference type="InterPro" id="IPR011712">
    <property type="entry name" value="Sig_transdc_His_kin_sub3_dim/P"/>
</dbReference>
<organism evidence="11 12">
    <name type="scientific">Actinacidiphila oryziradicis</name>
    <dbReference type="NCBI Taxonomy" id="2571141"/>
    <lineage>
        <taxon>Bacteria</taxon>
        <taxon>Bacillati</taxon>
        <taxon>Actinomycetota</taxon>
        <taxon>Actinomycetes</taxon>
        <taxon>Kitasatosporales</taxon>
        <taxon>Streptomycetaceae</taxon>
        <taxon>Actinacidiphila</taxon>
    </lineage>
</organism>
<evidence type="ECO:0000256" key="6">
    <source>
        <dbReference type="ARBA" id="ARBA00022777"/>
    </source>
</evidence>
<feature type="transmembrane region" description="Helical" evidence="9">
    <location>
        <begin position="141"/>
        <end position="160"/>
    </location>
</feature>
<dbReference type="RefSeq" id="WP_136730502.1">
    <property type="nucleotide sequence ID" value="NZ_SUMC01000139.1"/>
</dbReference>
<dbReference type="Pfam" id="PF07730">
    <property type="entry name" value="HisKA_3"/>
    <property type="match status" value="1"/>
</dbReference>
<dbReference type="CDD" id="cd16917">
    <property type="entry name" value="HATPase_UhpB-NarQ-NarX-like"/>
    <property type="match status" value="1"/>
</dbReference>
<keyword evidence="7" id="KW-0067">ATP-binding</keyword>
<keyword evidence="9" id="KW-0812">Transmembrane</keyword>
<proteinExistence type="predicted"/>
<dbReference type="GO" id="GO:0016020">
    <property type="term" value="C:membrane"/>
    <property type="evidence" value="ECO:0007669"/>
    <property type="project" value="InterPro"/>
</dbReference>
<feature type="domain" description="Signal transduction histidine kinase subgroup 3 dimerisation and phosphoacceptor" evidence="10">
    <location>
        <begin position="189"/>
        <end position="262"/>
    </location>
</feature>
<gene>
    <name evidence="11" type="ORF">FCI23_49225</name>
</gene>
<evidence type="ECO:0000256" key="7">
    <source>
        <dbReference type="ARBA" id="ARBA00022840"/>
    </source>
</evidence>
<dbReference type="PANTHER" id="PTHR24421">
    <property type="entry name" value="NITRATE/NITRITE SENSOR PROTEIN NARX-RELATED"/>
    <property type="match status" value="1"/>
</dbReference>
<dbReference type="EMBL" id="SUMC01000139">
    <property type="protein sequence ID" value="TJZ97833.1"/>
    <property type="molecule type" value="Genomic_DNA"/>
</dbReference>
<dbReference type="InterPro" id="IPR036890">
    <property type="entry name" value="HATPase_C_sf"/>
</dbReference>
<keyword evidence="4" id="KW-0808">Transferase</keyword>
<sequence length="396" mass="40820">MSSPLMTSRDRAGYRWAIRAMRLAGLLAILASVSGARPHPGGRGLPLVITLALAAASVGWIGWLLAEGHARLITSALAVMALSGGLLGAVTPHSAAIAVAAVAALAAGGTLRVDLSIAIAVTAALALAIGTLAVGGPAVMLGYLGVIGAGLCAGFIRLGYTQRADQAEQLLAETQRARTAEAHAAALAERTRIAREIHDILAHSLGALSMQLEAAQALLTASPAHETDPAVAKALRCVERSGQLTREGLTETRRAVLALREDTALLPQMLAALAASRTDNEHDQQAAILTVHTRGTARRLEPDATLALYRTAQEAVTNAAKHAPGQPVTLELDYTADHVTLTATNPLPNKTTPRPLGASGAGYGLTGLRERAELAGGTLTTQAVDNTWSLCVTIPT</sequence>
<dbReference type="EC" id="2.7.13.3" evidence="2"/>
<dbReference type="SUPFAM" id="SSF55874">
    <property type="entry name" value="ATPase domain of HSP90 chaperone/DNA topoisomerase II/histidine kinase"/>
    <property type="match status" value="1"/>
</dbReference>
<dbReference type="GO" id="GO:0005524">
    <property type="term" value="F:ATP binding"/>
    <property type="evidence" value="ECO:0007669"/>
    <property type="project" value="UniProtKB-KW"/>
</dbReference>
<evidence type="ECO:0000256" key="5">
    <source>
        <dbReference type="ARBA" id="ARBA00022741"/>
    </source>
</evidence>
<keyword evidence="9" id="KW-0472">Membrane</keyword>
<reference evidence="11 12" key="1">
    <citation type="submission" date="2019-04" db="EMBL/GenBank/DDBJ databases">
        <title>Streptomyces oryziradicis sp. nov., a novel actinomycete isolated from rhizosphere soil of rice (Oryza sativa L.).</title>
        <authorList>
            <person name="Li C."/>
        </authorList>
    </citation>
    <scope>NUCLEOTIDE SEQUENCE [LARGE SCALE GENOMIC DNA]</scope>
    <source>
        <strain evidence="11 12">NEAU-C40</strain>
    </source>
</reference>
<keyword evidence="8" id="KW-0902">Two-component regulatory system</keyword>
<evidence type="ECO:0000259" key="10">
    <source>
        <dbReference type="Pfam" id="PF07730"/>
    </source>
</evidence>
<evidence type="ECO:0000256" key="4">
    <source>
        <dbReference type="ARBA" id="ARBA00022679"/>
    </source>
</evidence>
<feature type="transmembrane region" description="Helical" evidence="9">
    <location>
        <begin position="77"/>
        <end position="103"/>
    </location>
</feature>
<dbReference type="OrthoDB" id="227596at2"/>
<dbReference type="PANTHER" id="PTHR24421:SF10">
    <property type="entry name" value="NITRATE_NITRITE SENSOR PROTEIN NARQ"/>
    <property type="match status" value="1"/>
</dbReference>
<evidence type="ECO:0000256" key="1">
    <source>
        <dbReference type="ARBA" id="ARBA00000085"/>
    </source>
</evidence>
<protein>
    <recommendedName>
        <fullName evidence="2">histidine kinase</fullName>
        <ecNumber evidence="2">2.7.13.3</ecNumber>
    </recommendedName>
</protein>
<evidence type="ECO:0000256" key="2">
    <source>
        <dbReference type="ARBA" id="ARBA00012438"/>
    </source>
</evidence>
<feature type="transmembrane region" description="Helical" evidence="9">
    <location>
        <begin position="115"/>
        <end position="134"/>
    </location>
</feature>
<feature type="transmembrane region" description="Helical" evidence="9">
    <location>
        <begin position="45"/>
        <end position="65"/>
    </location>
</feature>
<name>A0A4U0RPH8_9ACTN</name>
<accession>A0A4U0RPH8</accession>
<dbReference type="Proteomes" id="UP000305778">
    <property type="component" value="Unassembled WGS sequence"/>
</dbReference>
<keyword evidence="3" id="KW-0597">Phosphoprotein</keyword>
<evidence type="ECO:0000313" key="12">
    <source>
        <dbReference type="Proteomes" id="UP000305778"/>
    </source>
</evidence>
<evidence type="ECO:0000256" key="9">
    <source>
        <dbReference type="SAM" id="Phobius"/>
    </source>
</evidence>
<keyword evidence="5" id="KW-0547">Nucleotide-binding</keyword>
<dbReference type="InterPro" id="IPR050482">
    <property type="entry name" value="Sensor_HK_TwoCompSys"/>
</dbReference>
<dbReference type="Gene3D" id="3.30.565.10">
    <property type="entry name" value="Histidine kinase-like ATPase, C-terminal domain"/>
    <property type="match status" value="1"/>
</dbReference>
<keyword evidence="6 11" id="KW-0418">Kinase</keyword>
<dbReference type="GO" id="GO:0046983">
    <property type="term" value="F:protein dimerization activity"/>
    <property type="evidence" value="ECO:0007669"/>
    <property type="project" value="InterPro"/>
</dbReference>
<dbReference type="Gene3D" id="1.20.5.1930">
    <property type="match status" value="1"/>
</dbReference>
<keyword evidence="12" id="KW-1185">Reference proteome</keyword>
<evidence type="ECO:0000313" key="11">
    <source>
        <dbReference type="EMBL" id="TJZ97833.1"/>
    </source>
</evidence>
<dbReference type="GO" id="GO:0000155">
    <property type="term" value="F:phosphorelay sensor kinase activity"/>
    <property type="evidence" value="ECO:0007669"/>
    <property type="project" value="InterPro"/>
</dbReference>
<keyword evidence="9" id="KW-1133">Transmembrane helix</keyword>
<evidence type="ECO:0000256" key="3">
    <source>
        <dbReference type="ARBA" id="ARBA00022553"/>
    </source>
</evidence>
<comment type="caution">
    <text evidence="11">The sequence shown here is derived from an EMBL/GenBank/DDBJ whole genome shotgun (WGS) entry which is preliminary data.</text>
</comment>
<evidence type="ECO:0000256" key="8">
    <source>
        <dbReference type="ARBA" id="ARBA00023012"/>
    </source>
</evidence>
<dbReference type="AlphaFoldDB" id="A0A4U0RPH8"/>
<comment type="catalytic activity">
    <reaction evidence="1">
        <text>ATP + protein L-histidine = ADP + protein N-phospho-L-histidine.</text>
        <dbReference type="EC" id="2.7.13.3"/>
    </reaction>
</comment>